<evidence type="ECO:0000313" key="2">
    <source>
        <dbReference type="EMBL" id="MEQ2199084.1"/>
    </source>
</evidence>
<evidence type="ECO:0000313" key="3">
    <source>
        <dbReference type="Proteomes" id="UP001434883"/>
    </source>
</evidence>
<organism evidence="2 3">
    <name type="scientific">Xenoophorus captivus</name>
    <dbReference type="NCBI Taxonomy" id="1517983"/>
    <lineage>
        <taxon>Eukaryota</taxon>
        <taxon>Metazoa</taxon>
        <taxon>Chordata</taxon>
        <taxon>Craniata</taxon>
        <taxon>Vertebrata</taxon>
        <taxon>Euteleostomi</taxon>
        <taxon>Actinopterygii</taxon>
        <taxon>Neopterygii</taxon>
        <taxon>Teleostei</taxon>
        <taxon>Neoteleostei</taxon>
        <taxon>Acanthomorphata</taxon>
        <taxon>Ovalentaria</taxon>
        <taxon>Atherinomorphae</taxon>
        <taxon>Cyprinodontiformes</taxon>
        <taxon>Goodeidae</taxon>
        <taxon>Xenoophorus</taxon>
    </lineage>
</organism>
<feature type="region of interest" description="Disordered" evidence="1">
    <location>
        <begin position="90"/>
        <end position="171"/>
    </location>
</feature>
<feature type="compositionally biased region" description="Pro residues" evidence="1">
    <location>
        <begin position="108"/>
        <end position="120"/>
    </location>
</feature>
<accession>A0ABV0QTB8</accession>
<name>A0ABV0QTB8_9TELE</name>
<dbReference type="Proteomes" id="UP001434883">
    <property type="component" value="Unassembled WGS sequence"/>
</dbReference>
<proteinExistence type="predicted"/>
<protein>
    <recommendedName>
        <fullName evidence="4">Homeobox domain-containing protein</fullName>
    </recommendedName>
</protein>
<sequence>MRTRWTLIHADYVSVRETVLASPRRMAQTTIQLFELNQRTISQWFSRRQKQWERSVLEQGVSIVPAPAVAEQPLLPAKELSLVRVGQGQPFSYNLPEEQQPGPSDRGLPPPLSPPPPDSPPTTQVSILPSTSSAQLPRPPVVPRTTAYRRRKAAEAAEAEEVVPKQKRKQPQHYLCGKCNQPKRLDTGHTRIGGVSYCAAFGGKSVEEWRKDMKDKGGDGK</sequence>
<evidence type="ECO:0000256" key="1">
    <source>
        <dbReference type="SAM" id="MobiDB-lite"/>
    </source>
</evidence>
<dbReference type="EMBL" id="JAHRIN010022474">
    <property type="protein sequence ID" value="MEQ2199084.1"/>
    <property type="molecule type" value="Genomic_DNA"/>
</dbReference>
<reference evidence="2 3" key="1">
    <citation type="submission" date="2021-06" db="EMBL/GenBank/DDBJ databases">
        <authorList>
            <person name="Palmer J.M."/>
        </authorList>
    </citation>
    <scope>NUCLEOTIDE SEQUENCE [LARGE SCALE GENOMIC DNA]</scope>
    <source>
        <strain evidence="2 3">XC_2019</strain>
        <tissue evidence="2">Muscle</tissue>
    </source>
</reference>
<gene>
    <name evidence="2" type="ORF">XENOCAPTIV_024347</name>
</gene>
<keyword evidence="3" id="KW-1185">Reference proteome</keyword>
<feature type="compositionally biased region" description="Polar residues" evidence="1">
    <location>
        <begin position="122"/>
        <end position="135"/>
    </location>
</feature>
<evidence type="ECO:0008006" key="4">
    <source>
        <dbReference type="Google" id="ProtNLM"/>
    </source>
</evidence>
<comment type="caution">
    <text evidence="2">The sequence shown here is derived from an EMBL/GenBank/DDBJ whole genome shotgun (WGS) entry which is preliminary data.</text>
</comment>